<name>A0A1R1PYX1_ZANCU</name>
<dbReference type="Proteomes" id="UP000188320">
    <property type="component" value="Unassembled WGS sequence"/>
</dbReference>
<proteinExistence type="predicted"/>
<protein>
    <submittedName>
        <fullName evidence="2">Uncharacterized protein</fullName>
    </submittedName>
</protein>
<feature type="compositionally biased region" description="Basic and acidic residues" evidence="1">
    <location>
        <begin position="223"/>
        <end position="248"/>
    </location>
</feature>
<feature type="region of interest" description="Disordered" evidence="1">
    <location>
        <begin position="222"/>
        <end position="249"/>
    </location>
</feature>
<gene>
    <name evidence="2" type="ORF">AX774_g301</name>
</gene>
<accession>A0A1R1PYX1</accession>
<evidence type="ECO:0000256" key="1">
    <source>
        <dbReference type="SAM" id="MobiDB-lite"/>
    </source>
</evidence>
<reference evidence="3" key="1">
    <citation type="submission" date="2017-01" db="EMBL/GenBank/DDBJ databases">
        <authorList>
            <person name="Wang Y."/>
            <person name="White M."/>
            <person name="Kvist S."/>
            <person name="Moncalvo J.-M."/>
        </authorList>
    </citation>
    <scope>NUCLEOTIDE SEQUENCE [LARGE SCALE GENOMIC DNA]</scope>
    <source>
        <strain evidence="3">COL-18-3</strain>
    </source>
</reference>
<dbReference type="AlphaFoldDB" id="A0A1R1PYX1"/>
<comment type="caution">
    <text evidence="2">The sequence shown here is derived from an EMBL/GenBank/DDBJ whole genome shotgun (WGS) entry which is preliminary data.</text>
</comment>
<keyword evidence="3" id="KW-1185">Reference proteome</keyword>
<sequence length="329" mass="37215">MVNLYTNKSAKGTTVDIKILPSNNKNLLPIDFNKKDNYTHSLTNVIIERVSIKGIILNAEGGYEEKHTSYGERTDTRRGKRKHTSQFLGYVNKELKGRRGDGCSDIQESEKVDTTSESYSEYLKSCRNNLIKESGRANVEKYYKIVKNRAELGLVDCEAVKIFCGTISTEDQEKSNTKISRGIGVERGYLEEKGAVCLKKDEGVYIKGDNVEYMVKPSPKLQGVKEKKTKQTMDHSQTHADANSHDSNKVQAQVQLVPDTYKLCWSVSATQGKDDYAKKAQSQILQVARKYKIVELEGGYRKLAIEKLMIKRSKIGYPLKERIIQIKAN</sequence>
<dbReference type="EMBL" id="LSSK01000015">
    <property type="protein sequence ID" value="OMH86137.1"/>
    <property type="molecule type" value="Genomic_DNA"/>
</dbReference>
<evidence type="ECO:0000313" key="2">
    <source>
        <dbReference type="EMBL" id="OMH86137.1"/>
    </source>
</evidence>
<evidence type="ECO:0000313" key="3">
    <source>
        <dbReference type="Proteomes" id="UP000188320"/>
    </source>
</evidence>
<organism evidence="2 3">
    <name type="scientific">Zancudomyces culisetae</name>
    <name type="common">Gut fungus</name>
    <name type="synonym">Smittium culisetae</name>
    <dbReference type="NCBI Taxonomy" id="1213189"/>
    <lineage>
        <taxon>Eukaryota</taxon>
        <taxon>Fungi</taxon>
        <taxon>Fungi incertae sedis</taxon>
        <taxon>Zoopagomycota</taxon>
        <taxon>Kickxellomycotina</taxon>
        <taxon>Harpellomycetes</taxon>
        <taxon>Harpellales</taxon>
        <taxon>Legeriomycetaceae</taxon>
        <taxon>Zancudomyces</taxon>
    </lineage>
</organism>